<dbReference type="GO" id="GO:0045547">
    <property type="term" value="F:ditrans,polycis-polyprenyl diphosphate synthase [(2E,6E)-farnesyl diphosphate specific] activity"/>
    <property type="evidence" value="ECO:0007669"/>
    <property type="project" value="TreeGrafter"/>
</dbReference>
<comment type="function">
    <text evidence="2">Catalyzes the condensation of isopentenyl diphosphate (IPP) with allylic pyrophosphates generating different type of terpenoids.</text>
</comment>
<name>A5IMH6_THEP1</name>
<dbReference type="NCBIfam" id="NF011414">
    <property type="entry name" value="PRK14841.1"/>
    <property type="match status" value="1"/>
</dbReference>
<dbReference type="RefSeq" id="WP_011943858.1">
    <property type="nucleotide sequence ID" value="NC_009486.1"/>
</dbReference>
<dbReference type="FunFam" id="3.40.1180.10:FF:000001">
    <property type="entry name" value="(2E,6E)-farnesyl-diphosphate-specific ditrans,polycis-undecaprenyl-diphosphate synthase"/>
    <property type="match status" value="1"/>
</dbReference>
<accession>A5IMH6</accession>
<dbReference type="InterPro" id="IPR018520">
    <property type="entry name" value="UPP_synth-like_CS"/>
</dbReference>
<feature type="binding site" evidence="2">
    <location>
        <begin position="57"/>
        <end position="59"/>
    </location>
    <ligand>
        <name>substrate</name>
    </ligand>
</feature>
<feature type="binding site" evidence="2">
    <location>
        <position position="12"/>
    </location>
    <ligand>
        <name>Mg(2+)</name>
        <dbReference type="ChEBI" id="CHEBI:18420"/>
    </ligand>
</feature>
<dbReference type="InterPro" id="IPR001441">
    <property type="entry name" value="UPP_synth-like"/>
</dbReference>
<protein>
    <recommendedName>
        <fullName evidence="2">Isoprenyl transferase</fullName>
        <ecNumber evidence="2">2.5.1.-</ecNumber>
    </recommendedName>
</protein>
<dbReference type="InterPro" id="IPR036424">
    <property type="entry name" value="UPP_synth-like_sf"/>
</dbReference>
<dbReference type="PANTHER" id="PTHR10291">
    <property type="entry name" value="DEHYDRODOLICHYL DIPHOSPHATE SYNTHASE FAMILY MEMBER"/>
    <property type="match status" value="1"/>
</dbReference>
<keyword evidence="2" id="KW-0460">Magnesium</keyword>
<evidence type="ECO:0000256" key="1">
    <source>
        <dbReference type="ARBA" id="ARBA00022679"/>
    </source>
</evidence>
<feature type="binding site" evidence="2">
    <location>
        <position position="61"/>
    </location>
    <ligand>
        <name>substrate</name>
    </ligand>
</feature>
<dbReference type="GO" id="GO:0016094">
    <property type="term" value="P:polyprenol biosynthetic process"/>
    <property type="evidence" value="ECO:0007669"/>
    <property type="project" value="TreeGrafter"/>
</dbReference>
<evidence type="ECO:0000313" key="3">
    <source>
        <dbReference type="EMBL" id="ABQ47399.1"/>
    </source>
</evidence>
<dbReference type="EC" id="2.5.1.-" evidence="2"/>
<gene>
    <name evidence="3" type="ordered locus">Tpet_1385</name>
</gene>
<dbReference type="HOGENOM" id="CLU_038505_1_1_0"/>
<reference evidence="3 4" key="2">
    <citation type="journal article" date="2009" name="Proc. Natl. Acad. Sci. U.S.A.">
        <title>On the chimeric nature, thermophilic origin, and phylogenetic placement of the Thermotogales.</title>
        <authorList>
            <person name="Zhaxybayeva O."/>
            <person name="Swithers K.S."/>
            <person name="Lapierre P."/>
            <person name="Fournier G.P."/>
            <person name="Bickhart D.M."/>
            <person name="DeBoy R.T."/>
            <person name="Nelson K.E."/>
            <person name="Nesbo C.L."/>
            <person name="Doolittle W.F."/>
            <person name="Gogarten J.P."/>
            <person name="Noll K.M."/>
        </authorList>
    </citation>
    <scope>NUCLEOTIDE SEQUENCE [LARGE SCALE GENOMIC DNA]</scope>
    <source>
        <strain evidence="4">ATCC BAA-488 / DSM 13995 / JCM 10881 / RKU-1</strain>
    </source>
</reference>
<feature type="active site" description="Proton acceptor" evidence="2">
    <location>
        <position position="60"/>
    </location>
</feature>
<keyword evidence="2" id="KW-0479">Metal-binding</keyword>
<comment type="similarity">
    <text evidence="2">Belongs to the UPP synthase family.</text>
</comment>
<proteinExistence type="inferred from homology"/>
<feature type="active site" evidence="2">
    <location>
        <position position="12"/>
    </location>
</feature>
<dbReference type="NCBIfam" id="TIGR00055">
    <property type="entry name" value="uppS"/>
    <property type="match status" value="1"/>
</dbReference>
<dbReference type="EMBL" id="CP000702">
    <property type="protein sequence ID" value="ABQ47399.1"/>
    <property type="molecule type" value="Genomic_DNA"/>
</dbReference>
<dbReference type="SUPFAM" id="SSF64005">
    <property type="entry name" value="Undecaprenyl diphosphate synthase"/>
    <property type="match status" value="1"/>
</dbReference>
<comment type="subunit">
    <text evidence="2">Homodimer.</text>
</comment>
<evidence type="ECO:0000256" key="2">
    <source>
        <dbReference type="HAMAP-Rule" id="MF_01139"/>
    </source>
</evidence>
<feature type="binding site" evidence="2">
    <location>
        <position position="17"/>
    </location>
    <ligand>
        <name>substrate</name>
    </ligand>
</feature>
<dbReference type="GO" id="GO:0000287">
    <property type="term" value="F:magnesium ion binding"/>
    <property type="evidence" value="ECO:0007669"/>
    <property type="project" value="UniProtKB-UniRule"/>
</dbReference>
<dbReference type="KEGG" id="tpt:Tpet_1385"/>
<dbReference type="CDD" id="cd00475">
    <property type="entry name" value="Cis_IPPS"/>
    <property type="match status" value="1"/>
</dbReference>
<dbReference type="eggNOG" id="COG0020">
    <property type="taxonomic scope" value="Bacteria"/>
</dbReference>
<feature type="binding site" evidence="2">
    <location>
        <position position="29"/>
    </location>
    <ligand>
        <name>substrate</name>
    </ligand>
</feature>
<organism evidence="3 4">
    <name type="scientific">Thermotoga petrophila (strain ATCC BAA-488 / DSM 13995 / JCM 10881 / RKU-1)</name>
    <dbReference type="NCBI Taxonomy" id="390874"/>
    <lineage>
        <taxon>Bacteria</taxon>
        <taxon>Thermotogati</taxon>
        <taxon>Thermotogota</taxon>
        <taxon>Thermotogae</taxon>
        <taxon>Thermotogales</taxon>
        <taxon>Thermotogaceae</taxon>
        <taxon>Thermotoga</taxon>
    </lineage>
</organism>
<dbReference type="PANTHER" id="PTHR10291:SF0">
    <property type="entry name" value="DEHYDRODOLICHYL DIPHOSPHATE SYNTHASE 2"/>
    <property type="match status" value="1"/>
</dbReference>
<dbReference type="AlphaFoldDB" id="A5IMH6"/>
<dbReference type="Gene3D" id="3.40.1180.10">
    <property type="entry name" value="Decaprenyl diphosphate synthase-like"/>
    <property type="match status" value="1"/>
</dbReference>
<keyword evidence="1 2" id="KW-0808">Transferase</keyword>
<feature type="binding site" evidence="2">
    <location>
        <position position="178"/>
    </location>
    <ligand>
        <name>substrate</name>
    </ligand>
</feature>
<feature type="binding site" evidence="2">
    <location>
        <position position="63"/>
    </location>
    <ligand>
        <name>substrate</name>
    </ligand>
</feature>
<dbReference type="PROSITE" id="PS01066">
    <property type="entry name" value="UPP_SYNTHASE"/>
    <property type="match status" value="1"/>
</dbReference>
<feature type="binding site" evidence="2">
    <location>
        <position position="197"/>
    </location>
    <ligand>
        <name>Mg(2+)</name>
        <dbReference type="ChEBI" id="CHEBI:18420"/>
    </ligand>
</feature>
<dbReference type="NCBIfam" id="NF011405">
    <property type="entry name" value="PRK14830.1"/>
    <property type="match status" value="1"/>
</dbReference>
<feature type="binding site" evidence="2">
    <location>
        <begin position="13"/>
        <end position="16"/>
    </location>
    <ligand>
        <name>substrate</name>
    </ligand>
</feature>
<feature type="binding site" evidence="2">
    <location>
        <begin position="184"/>
        <end position="186"/>
    </location>
    <ligand>
        <name>substrate</name>
    </ligand>
</feature>
<comment type="cofactor">
    <cofactor evidence="2">
        <name>Mg(2+)</name>
        <dbReference type="ChEBI" id="CHEBI:18420"/>
    </cofactor>
    <text evidence="2">Binds 2 magnesium ions per subunit.</text>
</comment>
<dbReference type="Pfam" id="PF01255">
    <property type="entry name" value="Prenyltransf"/>
    <property type="match status" value="1"/>
</dbReference>
<dbReference type="HAMAP" id="MF_01139">
    <property type="entry name" value="ISPT"/>
    <property type="match status" value="1"/>
</dbReference>
<dbReference type="Proteomes" id="UP000006558">
    <property type="component" value="Chromosome"/>
</dbReference>
<sequence>MRIPQHVAIIMDGNGRWAKKRGLPRIKGHQRGAKVLHNTVKWSLEMGIKYLTAFSFSTENWKRPKEEVEFLMDLFVQMIDREMELLRKERVRVRILGRKEGLSEKVLKKWQEVEEKTKEFDRMTLVIAFNYGGRREILDAVESILKDVSQGKKIELTEETFRQYLYLPDVPDPDLIIRTSGEMRLSNFLLWQSAYSELYFFKKPWPDFTKRDFLRAIESYSKRERRFGGLING</sequence>
<evidence type="ECO:0000313" key="4">
    <source>
        <dbReference type="Proteomes" id="UP000006558"/>
    </source>
</evidence>
<reference evidence="4" key="1">
    <citation type="submission" date="2007-05" db="EMBL/GenBank/DDBJ databases">
        <title>Complete sequence of Thermotoga petrophila RKU-1.</title>
        <authorList>
            <consortium name="US DOE Joint Genome Institute"/>
            <person name="Copeland A."/>
            <person name="Lucas S."/>
            <person name="Lapidus A."/>
            <person name="Barry K."/>
            <person name="Glavina del Rio T."/>
            <person name="Dalin E."/>
            <person name="Tice H."/>
            <person name="Pitluck S."/>
            <person name="Sims D."/>
            <person name="Brettin T."/>
            <person name="Bruce D."/>
            <person name="Detter J.C."/>
            <person name="Han C."/>
            <person name="Tapia R."/>
            <person name="Schmutz J."/>
            <person name="Larimer F."/>
            <person name="Land M."/>
            <person name="Hauser L."/>
            <person name="Kyrpides N."/>
            <person name="Mikhailova N."/>
            <person name="Nelson K."/>
            <person name="Gogarten J.P."/>
            <person name="Noll K."/>
            <person name="Richardson P."/>
        </authorList>
    </citation>
    <scope>NUCLEOTIDE SEQUENCE [LARGE SCALE GENOMIC DNA]</scope>
    <source>
        <strain evidence="4">ATCC BAA-488 / DSM 13995 / JCM 10881 / RKU-1</strain>
    </source>
</reference>
<dbReference type="STRING" id="390874.Tpet_1385"/>
<feature type="binding site" evidence="2">
    <location>
        <position position="25"/>
    </location>
    <ligand>
        <name>substrate</name>
    </ligand>
</feature>